<keyword evidence="7" id="KW-1185">Reference proteome</keyword>
<feature type="active site" evidence="3">
    <location>
        <position position="254"/>
    </location>
</feature>
<dbReference type="InterPro" id="IPR016163">
    <property type="entry name" value="Ald_DH_C"/>
</dbReference>
<dbReference type="InterPro" id="IPR015590">
    <property type="entry name" value="Aldehyde_DH_dom"/>
</dbReference>
<protein>
    <submittedName>
        <fullName evidence="6">Aldehyde dehydrogenase</fullName>
    </submittedName>
</protein>
<dbReference type="Gene3D" id="3.40.309.10">
    <property type="entry name" value="Aldehyde Dehydrogenase, Chain A, domain 2"/>
    <property type="match status" value="1"/>
</dbReference>
<evidence type="ECO:0000313" key="7">
    <source>
        <dbReference type="Proteomes" id="UP001418444"/>
    </source>
</evidence>
<evidence type="ECO:0000256" key="3">
    <source>
        <dbReference type="PROSITE-ProRule" id="PRU10007"/>
    </source>
</evidence>
<dbReference type="InterPro" id="IPR016161">
    <property type="entry name" value="Ald_DH/histidinol_DH"/>
</dbReference>
<comment type="similarity">
    <text evidence="1 4">Belongs to the aldehyde dehydrogenase family.</text>
</comment>
<evidence type="ECO:0000256" key="1">
    <source>
        <dbReference type="ARBA" id="ARBA00009986"/>
    </source>
</evidence>
<dbReference type="RefSeq" id="WP_344781511.1">
    <property type="nucleotide sequence ID" value="NZ_BAAAZW010000003.1"/>
</dbReference>
<dbReference type="PROSITE" id="PS00687">
    <property type="entry name" value="ALDEHYDE_DEHYDR_GLU"/>
    <property type="match status" value="1"/>
</dbReference>
<evidence type="ECO:0000256" key="2">
    <source>
        <dbReference type="ARBA" id="ARBA00023002"/>
    </source>
</evidence>
<keyword evidence="2 4" id="KW-0560">Oxidoreductase</keyword>
<dbReference type="Gene3D" id="3.40.605.10">
    <property type="entry name" value="Aldehyde Dehydrogenase, Chain A, domain 1"/>
    <property type="match status" value="1"/>
</dbReference>
<dbReference type="SUPFAM" id="SSF53720">
    <property type="entry name" value="ALDH-like"/>
    <property type="match status" value="1"/>
</dbReference>
<dbReference type="InterPro" id="IPR016162">
    <property type="entry name" value="Ald_DH_N"/>
</dbReference>
<evidence type="ECO:0000313" key="6">
    <source>
        <dbReference type="EMBL" id="GAA3954562.1"/>
    </source>
</evidence>
<feature type="domain" description="Aldehyde dehydrogenase" evidence="5">
    <location>
        <begin position="14"/>
        <end position="477"/>
    </location>
</feature>
<organism evidence="6 7">
    <name type="scientific">Gordonia caeni</name>
    <dbReference type="NCBI Taxonomy" id="1007097"/>
    <lineage>
        <taxon>Bacteria</taxon>
        <taxon>Bacillati</taxon>
        <taxon>Actinomycetota</taxon>
        <taxon>Actinomycetes</taxon>
        <taxon>Mycobacteriales</taxon>
        <taxon>Gordoniaceae</taxon>
        <taxon>Gordonia</taxon>
    </lineage>
</organism>
<name>A0ABP7NUR6_9ACTN</name>
<dbReference type="EMBL" id="BAAAZW010000003">
    <property type="protein sequence ID" value="GAA3954562.1"/>
    <property type="molecule type" value="Genomic_DNA"/>
</dbReference>
<dbReference type="PANTHER" id="PTHR42804:SF1">
    <property type="entry name" value="ALDEHYDE DEHYDROGENASE-RELATED"/>
    <property type="match status" value="1"/>
</dbReference>
<dbReference type="InterPro" id="IPR029510">
    <property type="entry name" value="Ald_DH_CS_GLU"/>
</dbReference>
<evidence type="ECO:0000259" key="5">
    <source>
        <dbReference type="Pfam" id="PF00171"/>
    </source>
</evidence>
<dbReference type="Pfam" id="PF00171">
    <property type="entry name" value="Aldedh"/>
    <property type="match status" value="1"/>
</dbReference>
<accession>A0ABP7NUR6</accession>
<evidence type="ECO:0000256" key="4">
    <source>
        <dbReference type="RuleBase" id="RU003345"/>
    </source>
</evidence>
<comment type="caution">
    <text evidence="6">The sequence shown here is derived from an EMBL/GenBank/DDBJ whole genome shotgun (WGS) entry which is preliminary data.</text>
</comment>
<sequence length="481" mass="50518">MTIDYDKNYVGGQWIPTSSTDRITVTSASTEEVLGSVPSSDGADVDAAVSAARRAFDDPTGWSTWDPARRRAALERFADELEARSAEFVARVSGQNGMPVKVGRRTEGAVPAAIVRYYAGLAQAQDGEEIRTSLVRGSTVIGNRPIGVVAAVVPWNFPQILSFFKIAPALAAGCTVVLKPASETVLDAFLIGEATAAAELPPGVLNIIAGTGRGAGQQLVTHPGVDKVGFTGSTEVGRHLAAECGRLIRPITLELGGKSAAVVLDDVDVDQFTRSLFETSFINSGQSCFISTRILLPRSRYTELVDAITDTVRSYRIGDPFDPATLIGPLVSAGQRASVEGYIEKGRAEGGRITTGGGRPAGLDRGWYVEPSVIADVDNDATVSHEEIFGPVVSLIPYTDDAEAVALANASDYGLGGTVWTADVERGRALASRVVTGSIGVNGFTMDLGSPFGGVKASGLGRELGPEGLAAYRRLQSIYLP</sequence>
<dbReference type="PANTHER" id="PTHR42804">
    <property type="entry name" value="ALDEHYDE DEHYDROGENASE"/>
    <property type="match status" value="1"/>
</dbReference>
<proteinExistence type="inferred from homology"/>
<dbReference type="CDD" id="cd07139">
    <property type="entry name" value="ALDH_AldA-Rv0768"/>
    <property type="match status" value="1"/>
</dbReference>
<dbReference type="Proteomes" id="UP001418444">
    <property type="component" value="Unassembled WGS sequence"/>
</dbReference>
<reference evidence="7" key="1">
    <citation type="journal article" date="2019" name="Int. J. Syst. Evol. Microbiol.">
        <title>The Global Catalogue of Microorganisms (GCM) 10K type strain sequencing project: providing services to taxonomists for standard genome sequencing and annotation.</title>
        <authorList>
            <consortium name="The Broad Institute Genomics Platform"/>
            <consortium name="The Broad Institute Genome Sequencing Center for Infectious Disease"/>
            <person name="Wu L."/>
            <person name="Ma J."/>
        </authorList>
    </citation>
    <scope>NUCLEOTIDE SEQUENCE [LARGE SCALE GENOMIC DNA]</scope>
    <source>
        <strain evidence="7">JCM 16923</strain>
    </source>
</reference>
<gene>
    <name evidence="6" type="ORF">GCM10022231_11250</name>
</gene>